<dbReference type="STRING" id="1114924.SAMN05216258_105444"/>
<evidence type="ECO:0000256" key="1">
    <source>
        <dbReference type="ARBA" id="ARBA00011028"/>
    </source>
</evidence>
<dbReference type="RefSeq" id="WP_092860252.1">
    <property type="nucleotide sequence ID" value="NZ_FOQH01000005.1"/>
</dbReference>
<gene>
    <name evidence="8" type="ORF">SAMN05216258_105444</name>
</gene>
<dbReference type="GO" id="GO:0046872">
    <property type="term" value="F:metal ion binding"/>
    <property type="evidence" value="ECO:0007669"/>
    <property type="project" value="InterPro"/>
</dbReference>
<organism evidence="8 9">
    <name type="scientific">Albimonas pacifica</name>
    <dbReference type="NCBI Taxonomy" id="1114924"/>
    <lineage>
        <taxon>Bacteria</taxon>
        <taxon>Pseudomonadati</taxon>
        <taxon>Pseudomonadota</taxon>
        <taxon>Alphaproteobacteria</taxon>
        <taxon>Rhodobacterales</taxon>
        <taxon>Paracoccaceae</taxon>
        <taxon>Albimonas</taxon>
    </lineage>
</organism>
<feature type="signal peptide" evidence="7">
    <location>
        <begin position="1"/>
        <end position="26"/>
    </location>
</feature>
<dbReference type="SUPFAM" id="SSF53807">
    <property type="entry name" value="Helical backbone' metal receptor"/>
    <property type="match status" value="1"/>
</dbReference>
<dbReference type="EMBL" id="FOQH01000005">
    <property type="protein sequence ID" value="SFI29288.1"/>
    <property type="molecule type" value="Genomic_DNA"/>
</dbReference>
<dbReference type="Gene3D" id="3.40.50.1980">
    <property type="entry name" value="Nitrogenase molybdenum iron protein domain"/>
    <property type="match status" value="3"/>
</dbReference>
<dbReference type="PANTHER" id="PTHR42953:SF3">
    <property type="entry name" value="HIGH-AFFINITY ZINC UPTAKE SYSTEM PROTEIN ZNUA"/>
    <property type="match status" value="1"/>
</dbReference>
<evidence type="ECO:0000256" key="5">
    <source>
        <dbReference type="ARBA" id="ARBA00022906"/>
    </source>
</evidence>
<comment type="similarity">
    <text evidence="1">Belongs to the bacterial solute-binding protein 9 family.</text>
</comment>
<dbReference type="Proteomes" id="UP000199377">
    <property type="component" value="Unassembled WGS sequence"/>
</dbReference>
<evidence type="ECO:0000313" key="8">
    <source>
        <dbReference type="EMBL" id="SFI29288.1"/>
    </source>
</evidence>
<evidence type="ECO:0000256" key="6">
    <source>
        <dbReference type="SAM" id="MobiDB-lite"/>
    </source>
</evidence>
<accession>A0A1I3H0B0</accession>
<dbReference type="GO" id="GO:0006829">
    <property type="term" value="P:zinc ion transport"/>
    <property type="evidence" value="ECO:0007669"/>
    <property type="project" value="UniProtKB-KW"/>
</dbReference>
<keyword evidence="9" id="KW-1185">Reference proteome</keyword>
<dbReference type="PANTHER" id="PTHR42953">
    <property type="entry name" value="HIGH-AFFINITY ZINC UPTAKE SYSTEM PROTEIN ZNUA-RELATED"/>
    <property type="match status" value="1"/>
</dbReference>
<feature type="chain" id="PRO_5011767585" description="High-affinity zinc uptake system protein ZnuA" evidence="7">
    <location>
        <begin position="27"/>
        <end position="348"/>
    </location>
</feature>
<feature type="compositionally biased region" description="Basic and acidic residues" evidence="6">
    <location>
        <begin position="144"/>
        <end position="178"/>
    </location>
</feature>
<evidence type="ECO:0000256" key="7">
    <source>
        <dbReference type="SAM" id="SignalP"/>
    </source>
</evidence>
<evidence type="ECO:0000313" key="9">
    <source>
        <dbReference type="Proteomes" id="UP000199377"/>
    </source>
</evidence>
<evidence type="ECO:0000256" key="4">
    <source>
        <dbReference type="ARBA" id="ARBA00022729"/>
    </source>
</evidence>
<dbReference type="Pfam" id="PF01297">
    <property type="entry name" value="ZnuA"/>
    <property type="match status" value="1"/>
</dbReference>
<feature type="region of interest" description="Disordered" evidence="6">
    <location>
        <begin position="132"/>
        <end position="181"/>
    </location>
</feature>
<sequence length="348" mass="36751">MTAMRWAIAGLGLTLAGLGQAGGARAQEPPRVVADIPPVQSLAAMAMAGVGEVELIVPPGASPHGFSMRPSQARALEQAQLVISVGPELAPWLAEAADALAGPQAVRLDLLDQPGTLLLEARDEAVFRHDHDAHDEGEGEDGSAEDHADDPVERHDETHDDDAHVHDDHDHGHDHGGVDPHAWLNPDNAVVWLEAIAEALARIDPARAETYAANAAAGRARIEAAAQEAADLLAPVHGRPYVVFHDAYRHFERRFDMPAAAAVSLSDAAQPGARRVAEVQAAVAESEALCVFAEPQMPPQLLDSVAGETVRRGVLDPLGATLAPGPELYPTLIVNMAQSLFECLADRA</sequence>
<keyword evidence="4 7" id="KW-0732">Signal</keyword>
<dbReference type="InterPro" id="IPR050492">
    <property type="entry name" value="Bact_metal-bind_prot9"/>
</dbReference>
<evidence type="ECO:0000256" key="2">
    <source>
        <dbReference type="ARBA" id="ARBA00015915"/>
    </source>
</evidence>
<dbReference type="InterPro" id="IPR006127">
    <property type="entry name" value="ZnuA-like"/>
</dbReference>
<proteinExistence type="inferred from homology"/>
<dbReference type="OrthoDB" id="7346865at2"/>
<dbReference type="AlphaFoldDB" id="A0A1I3H0B0"/>
<protein>
    <recommendedName>
        <fullName evidence="2">High-affinity zinc uptake system protein ZnuA</fullName>
    </recommendedName>
</protein>
<reference evidence="8 9" key="1">
    <citation type="submission" date="2016-10" db="EMBL/GenBank/DDBJ databases">
        <authorList>
            <person name="de Groot N.N."/>
        </authorList>
    </citation>
    <scope>NUCLEOTIDE SEQUENCE [LARGE SCALE GENOMIC DNA]</scope>
    <source>
        <strain evidence="8 9">CGMCC 1.11030</strain>
    </source>
</reference>
<keyword evidence="5" id="KW-0864">Zinc transport</keyword>
<keyword evidence="3" id="KW-0813">Transport</keyword>
<keyword evidence="5" id="KW-0862">Zinc</keyword>
<name>A0A1I3H0B0_9RHOB</name>
<keyword evidence="5" id="KW-0406">Ion transport</keyword>
<evidence type="ECO:0000256" key="3">
    <source>
        <dbReference type="ARBA" id="ARBA00022448"/>
    </source>
</evidence>